<reference evidence="1 2" key="1">
    <citation type="submission" date="2022-08" db="EMBL/GenBank/DDBJ databases">
        <title>Bacterial and archaeal communities from various locations to study Microbial Dark Matter (Phase II).</title>
        <authorList>
            <person name="Stepanauskas R."/>
        </authorList>
    </citation>
    <scope>NUCLEOTIDE SEQUENCE [LARGE SCALE GENOMIC DNA]</scope>
    <source>
        <strain evidence="1 2">PD1</strain>
    </source>
</reference>
<comment type="caution">
    <text evidence="1">The sequence shown here is derived from an EMBL/GenBank/DDBJ whole genome shotgun (WGS) entry which is preliminary data.</text>
</comment>
<proteinExistence type="predicted"/>
<dbReference type="RefSeq" id="WP_259096400.1">
    <property type="nucleotide sequence ID" value="NZ_CP130454.1"/>
</dbReference>
<sequence length="94" mass="10564">MAIYRGVIHNGVIVPEVPIPCPEGTRVQILVSEREVGDWGEAFERIQKVAEMIAQSAPQTLNLGRLVEEGREELEKSGNRLTWLKWIGDCQPQP</sequence>
<accession>A0ABT2EP38</accession>
<evidence type="ECO:0000313" key="2">
    <source>
        <dbReference type="Proteomes" id="UP001204798"/>
    </source>
</evidence>
<dbReference type="SUPFAM" id="SSF141694">
    <property type="entry name" value="AF2212/PG0164-like"/>
    <property type="match status" value="1"/>
</dbReference>
<dbReference type="Proteomes" id="UP001204798">
    <property type="component" value="Unassembled WGS sequence"/>
</dbReference>
<organism evidence="1 2">
    <name type="scientific">Candidatus Fervidibacter sacchari</name>
    <dbReference type="NCBI Taxonomy" id="1448929"/>
    <lineage>
        <taxon>Bacteria</taxon>
        <taxon>Candidatus Fervidibacterota</taxon>
        <taxon>Candidatus Fervidibacter</taxon>
    </lineage>
</organism>
<gene>
    <name evidence="1" type="ORF">M2350_002105</name>
</gene>
<evidence type="ECO:0000313" key="1">
    <source>
        <dbReference type="EMBL" id="MCS3919692.1"/>
    </source>
</evidence>
<dbReference type="EMBL" id="JANUCP010000003">
    <property type="protein sequence ID" value="MCS3919692.1"/>
    <property type="molecule type" value="Genomic_DNA"/>
</dbReference>
<protein>
    <submittedName>
        <fullName evidence="1">Biotin synthase-like enzyme</fullName>
    </submittedName>
</protein>
<name>A0ABT2EP38_9BACT</name>
<keyword evidence="2" id="KW-1185">Reference proteome</keyword>